<dbReference type="PANTHER" id="PTHR30305:SF3">
    <property type="entry name" value="PROTEIN YJDM"/>
    <property type="match status" value="1"/>
</dbReference>
<comment type="similarity">
    <text evidence="1">Belongs to the YjdM family.</text>
</comment>
<dbReference type="Pfam" id="PF08274">
    <property type="entry name" value="Zn_Ribbon_YjdM"/>
    <property type="match status" value="1"/>
</dbReference>
<organism evidence="4 5">
    <name type="scientific">Comamonas testosteroni</name>
    <name type="common">Pseudomonas testosteroni</name>
    <dbReference type="NCBI Taxonomy" id="285"/>
    <lineage>
        <taxon>Bacteria</taxon>
        <taxon>Pseudomonadati</taxon>
        <taxon>Pseudomonadota</taxon>
        <taxon>Betaproteobacteria</taxon>
        <taxon>Burkholderiales</taxon>
        <taxon>Comamonadaceae</taxon>
        <taxon>Comamonas</taxon>
    </lineage>
</organism>
<dbReference type="SUPFAM" id="SSF57783">
    <property type="entry name" value="Zinc beta-ribbon"/>
    <property type="match status" value="1"/>
</dbReference>
<proteinExistence type="inferred from homology"/>
<name>A0A8B4S5B2_COMTE</name>
<evidence type="ECO:0000313" key="4">
    <source>
        <dbReference type="EMBL" id="SUY77718.1"/>
    </source>
</evidence>
<dbReference type="PANTHER" id="PTHR30305">
    <property type="entry name" value="PROTEIN YJDM-RELATED"/>
    <property type="match status" value="1"/>
</dbReference>
<evidence type="ECO:0000313" key="5">
    <source>
        <dbReference type="Proteomes" id="UP000255070"/>
    </source>
</evidence>
<evidence type="ECO:0000259" key="2">
    <source>
        <dbReference type="Pfam" id="PF03831"/>
    </source>
</evidence>
<dbReference type="Proteomes" id="UP000255070">
    <property type="component" value="Unassembled WGS sequence"/>
</dbReference>
<feature type="domain" description="Protein YjdM N-terminal" evidence="3">
    <location>
        <begin position="42"/>
        <end position="71"/>
    </location>
</feature>
<protein>
    <submittedName>
        <fullName evidence="4">Putative alkylphosphonate utilization operon protein PhnA</fullName>
    </submittedName>
</protein>
<evidence type="ECO:0000256" key="1">
    <source>
        <dbReference type="ARBA" id="ARBA00009248"/>
    </source>
</evidence>
<accession>A0A8B4S5B2</accession>
<keyword evidence="5" id="KW-1185">Reference proteome</keyword>
<feature type="domain" description="Protein YjdM C-terminal" evidence="2">
    <location>
        <begin position="87"/>
        <end position="155"/>
    </location>
</feature>
<dbReference type="NCBIfam" id="TIGR00686">
    <property type="entry name" value="phnA"/>
    <property type="match status" value="1"/>
</dbReference>
<gene>
    <name evidence="4" type="ORF">NCTC10698_02627</name>
</gene>
<comment type="caution">
    <text evidence="4">The sequence shown here is derived from an EMBL/GenBank/DDBJ whole genome shotgun (WGS) entry which is preliminary data.</text>
</comment>
<reference evidence="4 5" key="1">
    <citation type="submission" date="2018-06" db="EMBL/GenBank/DDBJ databases">
        <authorList>
            <consortium name="Pathogen Informatics"/>
            <person name="Doyle S."/>
        </authorList>
    </citation>
    <scope>NUCLEOTIDE SEQUENCE [LARGE SCALE GENOMIC DNA]</scope>
    <source>
        <strain evidence="4 5">NCTC10698</strain>
    </source>
</reference>
<dbReference type="AlphaFoldDB" id="A0A8B4S5B2"/>
<dbReference type="InterPro" id="IPR004624">
    <property type="entry name" value="YjdM"/>
</dbReference>
<sequence length="155" mass="16703">MRRRPSLGHGRLAIRTNPGHYCLAARLGAYSLNGSESLSTATLPSCPQCGLDNTYPDGDLLICPDCAHEWSVHAETIADEDNGPRIIKDANGTPLADGDSVLLVKDLKVKGSSTVIKKGTKIKGIRLVYDNGDHDVDCKTDQGPFILKSEFLKKA</sequence>
<dbReference type="SUPFAM" id="SSF82057">
    <property type="entry name" value="Prokaryotic SH3-related domain"/>
    <property type="match status" value="1"/>
</dbReference>
<dbReference type="Gene3D" id="2.30.30.40">
    <property type="entry name" value="SH3 Domains"/>
    <property type="match status" value="1"/>
</dbReference>
<dbReference type="Gene3D" id="2.20.25.10">
    <property type="match status" value="1"/>
</dbReference>
<dbReference type="Pfam" id="PF03831">
    <property type="entry name" value="YjdM"/>
    <property type="match status" value="1"/>
</dbReference>
<dbReference type="InterPro" id="IPR013987">
    <property type="entry name" value="YjdM_N"/>
</dbReference>
<dbReference type="InterPro" id="IPR013988">
    <property type="entry name" value="YjdM_C"/>
</dbReference>
<dbReference type="EMBL" id="UFXL01000001">
    <property type="protein sequence ID" value="SUY77718.1"/>
    <property type="molecule type" value="Genomic_DNA"/>
</dbReference>
<evidence type="ECO:0000259" key="3">
    <source>
        <dbReference type="Pfam" id="PF08274"/>
    </source>
</evidence>